<dbReference type="Proteomes" id="UP000177625">
    <property type="component" value="Unassembled WGS sequence"/>
</dbReference>
<reference evidence="2" key="1">
    <citation type="submission" date="2016-03" db="EMBL/GenBank/DDBJ databases">
        <authorList>
            <person name="Guldener U."/>
        </authorList>
    </citation>
    <scope>NUCLEOTIDE SEQUENCE [LARGE SCALE GENOMIC DNA]</scope>
</reference>
<proteinExistence type="predicted"/>
<gene>
    <name evidence="1" type="ORF">RSE6_11625</name>
</gene>
<name>A0A1E1MNE6_RHYSE</name>
<sequence length="80" mass="9107">MILNIAQSTNRESSLAIAPILLEEVEEVEEVYSDNSNFIKETLLYQISRIVINTRIVVEVDDFEIIASRGIMTTAYMKVI</sequence>
<keyword evidence="2" id="KW-1185">Reference proteome</keyword>
<dbReference type="AlphaFoldDB" id="A0A1E1MNE6"/>
<accession>A0A1E1MNE6</accession>
<protein>
    <submittedName>
        <fullName evidence="1">Uncharacterized protein</fullName>
    </submittedName>
</protein>
<dbReference type="EMBL" id="FJVC01000437">
    <property type="protein sequence ID" value="CZT50609.1"/>
    <property type="molecule type" value="Genomic_DNA"/>
</dbReference>
<evidence type="ECO:0000313" key="1">
    <source>
        <dbReference type="EMBL" id="CZT50609.1"/>
    </source>
</evidence>
<organism evidence="1 2">
    <name type="scientific">Rhynchosporium secalis</name>
    <name type="common">Barley scald fungus</name>
    <dbReference type="NCBI Taxonomy" id="38038"/>
    <lineage>
        <taxon>Eukaryota</taxon>
        <taxon>Fungi</taxon>
        <taxon>Dikarya</taxon>
        <taxon>Ascomycota</taxon>
        <taxon>Pezizomycotina</taxon>
        <taxon>Leotiomycetes</taxon>
        <taxon>Helotiales</taxon>
        <taxon>Ploettnerulaceae</taxon>
        <taxon>Rhynchosporium</taxon>
    </lineage>
</organism>
<evidence type="ECO:0000313" key="2">
    <source>
        <dbReference type="Proteomes" id="UP000177625"/>
    </source>
</evidence>